<dbReference type="Pfam" id="PF13671">
    <property type="entry name" value="AAA_33"/>
    <property type="match status" value="1"/>
</dbReference>
<evidence type="ECO:0000313" key="11">
    <source>
        <dbReference type="EMBL" id="NHO52568.1"/>
    </source>
</evidence>
<reference evidence="11" key="1">
    <citation type="submission" date="2019-11" db="EMBL/GenBank/DDBJ databases">
        <title>Description of new Acetobacter species.</title>
        <authorList>
            <person name="Cleenwerck I."/>
            <person name="Sombolestani A.S."/>
        </authorList>
    </citation>
    <scope>NUCLEOTIDE SEQUENCE</scope>
    <source>
        <strain evidence="11">LMG 1626</strain>
    </source>
</reference>
<keyword evidence="4 10" id="KW-0808">Transferase</keyword>
<protein>
    <recommendedName>
        <fullName evidence="3 10">Gluconokinase</fullName>
        <ecNumber evidence="3 10">2.7.1.12</ecNumber>
    </recommendedName>
</protein>
<name>A0A967EAN8_9PROT</name>
<dbReference type="SUPFAM" id="SSF52540">
    <property type="entry name" value="P-loop containing nucleoside triphosphate hydrolases"/>
    <property type="match status" value="1"/>
</dbReference>
<dbReference type="RefSeq" id="WP_166312693.1">
    <property type="nucleotide sequence ID" value="NZ_WOTH01000001.1"/>
</dbReference>
<dbReference type="GO" id="GO:0046316">
    <property type="term" value="F:gluconokinase activity"/>
    <property type="evidence" value="ECO:0007669"/>
    <property type="project" value="UniProtKB-EC"/>
</dbReference>
<accession>A0A967EAN8</accession>
<dbReference type="FunFam" id="3.40.50.300:FF:000522">
    <property type="entry name" value="Gluconokinase"/>
    <property type="match status" value="1"/>
</dbReference>
<evidence type="ECO:0000256" key="6">
    <source>
        <dbReference type="ARBA" id="ARBA00022777"/>
    </source>
</evidence>
<dbReference type="GO" id="GO:0019521">
    <property type="term" value="P:D-gluconate metabolic process"/>
    <property type="evidence" value="ECO:0007669"/>
    <property type="project" value="UniProtKB-KW"/>
</dbReference>
<dbReference type="CDD" id="cd02021">
    <property type="entry name" value="GntK"/>
    <property type="match status" value="1"/>
</dbReference>
<dbReference type="Proteomes" id="UP000597459">
    <property type="component" value="Unassembled WGS sequence"/>
</dbReference>
<evidence type="ECO:0000256" key="7">
    <source>
        <dbReference type="ARBA" id="ARBA00022840"/>
    </source>
</evidence>
<comment type="catalytic activity">
    <reaction evidence="9 10">
        <text>D-gluconate + ATP = 6-phospho-D-gluconate + ADP + H(+)</text>
        <dbReference type="Rhea" id="RHEA:19433"/>
        <dbReference type="ChEBI" id="CHEBI:15378"/>
        <dbReference type="ChEBI" id="CHEBI:18391"/>
        <dbReference type="ChEBI" id="CHEBI:30616"/>
        <dbReference type="ChEBI" id="CHEBI:58759"/>
        <dbReference type="ChEBI" id="CHEBI:456216"/>
        <dbReference type="EC" id="2.7.1.12"/>
    </reaction>
</comment>
<keyword evidence="8" id="KW-0311">Gluconate utilization</keyword>
<dbReference type="InterPro" id="IPR006001">
    <property type="entry name" value="Therm_gnt_kin"/>
</dbReference>
<dbReference type="InterPro" id="IPR027417">
    <property type="entry name" value="P-loop_NTPase"/>
</dbReference>
<evidence type="ECO:0000256" key="3">
    <source>
        <dbReference type="ARBA" id="ARBA00012054"/>
    </source>
</evidence>
<comment type="pathway">
    <text evidence="1">Carbohydrate acid metabolism.</text>
</comment>
<dbReference type="NCBIfam" id="TIGR01313">
    <property type="entry name" value="therm_gnt_kin"/>
    <property type="match status" value="1"/>
</dbReference>
<evidence type="ECO:0000256" key="8">
    <source>
        <dbReference type="ARBA" id="ARBA00023064"/>
    </source>
</evidence>
<gene>
    <name evidence="11" type="ORF">GOB87_01125</name>
</gene>
<dbReference type="EMBL" id="WOTH01000001">
    <property type="protein sequence ID" value="NHO52568.1"/>
    <property type="molecule type" value="Genomic_DNA"/>
</dbReference>
<evidence type="ECO:0000256" key="1">
    <source>
        <dbReference type="ARBA" id="ARBA00004761"/>
    </source>
</evidence>
<comment type="similarity">
    <text evidence="2 10">Belongs to the gluconokinase GntK/GntV family.</text>
</comment>
<keyword evidence="6 10" id="KW-0418">Kinase</keyword>
<dbReference type="GO" id="GO:0005524">
    <property type="term" value="F:ATP binding"/>
    <property type="evidence" value="ECO:0007669"/>
    <property type="project" value="UniProtKB-KW"/>
</dbReference>
<evidence type="ECO:0000256" key="10">
    <source>
        <dbReference type="RuleBase" id="RU363066"/>
    </source>
</evidence>
<dbReference type="Gene3D" id="3.40.50.300">
    <property type="entry name" value="P-loop containing nucleotide triphosphate hydrolases"/>
    <property type="match status" value="1"/>
</dbReference>
<dbReference type="AlphaFoldDB" id="A0A967EAN8"/>
<evidence type="ECO:0000256" key="5">
    <source>
        <dbReference type="ARBA" id="ARBA00022741"/>
    </source>
</evidence>
<evidence type="ECO:0000256" key="2">
    <source>
        <dbReference type="ARBA" id="ARBA00008420"/>
    </source>
</evidence>
<dbReference type="EC" id="2.7.1.12" evidence="3 10"/>
<keyword evidence="7 10" id="KW-0067">ATP-binding</keyword>
<keyword evidence="12" id="KW-1185">Reference proteome</keyword>
<dbReference type="PANTHER" id="PTHR43442">
    <property type="entry name" value="GLUCONOKINASE-RELATED"/>
    <property type="match status" value="1"/>
</dbReference>
<sequence length="178" mass="19476">MEQPVAQGITPRIVVLMGVTASGKTMVAEGLHNLLGWPFQEGDDLHPKSNIEKMAAGIPLTDEDRLPWLQACRAWIDARAREGRGGIMSCSALKRSYRQLLAADGVDITFLLLNVPRDVLEQRLKGRKGHFMPASLLDSQLATLEPPGPDEHVLILNALSSPARTIARALELLRVDQA</sequence>
<comment type="caution">
    <text evidence="11">The sequence shown here is derived from an EMBL/GenBank/DDBJ whole genome shotgun (WGS) entry which is preliminary data.</text>
</comment>
<dbReference type="PANTHER" id="PTHR43442:SF3">
    <property type="entry name" value="GLUCONOKINASE-RELATED"/>
    <property type="match status" value="1"/>
</dbReference>
<evidence type="ECO:0000256" key="4">
    <source>
        <dbReference type="ARBA" id="ARBA00022679"/>
    </source>
</evidence>
<evidence type="ECO:0000256" key="9">
    <source>
        <dbReference type="ARBA" id="ARBA00048090"/>
    </source>
</evidence>
<organism evidence="11 12">
    <name type="scientific">Acetobacter estunensis</name>
    <dbReference type="NCBI Taxonomy" id="104097"/>
    <lineage>
        <taxon>Bacteria</taxon>
        <taxon>Pseudomonadati</taxon>
        <taxon>Pseudomonadota</taxon>
        <taxon>Alphaproteobacteria</taxon>
        <taxon>Acetobacterales</taxon>
        <taxon>Acetobacteraceae</taxon>
        <taxon>Acetobacter</taxon>
    </lineage>
</organism>
<evidence type="ECO:0000313" key="12">
    <source>
        <dbReference type="Proteomes" id="UP000597459"/>
    </source>
</evidence>
<proteinExistence type="inferred from homology"/>
<keyword evidence="5 10" id="KW-0547">Nucleotide-binding</keyword>
<dbReference type="GO" id="GO:0005737">
    <property type="term" value="C:cytoplasm"/>
    <property type="evidence" value="ECO:0007669"/>
    <property type="project" value="TreeGrafter"/>
</dbReference>